<dbReference type="KEGG" id="lmoi:VV02_01425"/>
<feature type="region of interest" description="Disordered" evidence="1">
    <location>
        <begin position="1"/>
        <end position="38"/>
    </location>
</feature>
<gene>
    <name evidence="2" type="ORF">VV02_01425</name>
</gene>
<keyword evidence="3" id="KW-1185">Reference proteome</keyword>
<feature type="compositionally biased region" description="Basic residues" evidence="1">
    <location>
        <begin position="1"/>
        <end position="12"/>
    </location>
</feature>
<accession>A0A0K1JE26</accession>
<evidence type="ECO:0000313" key="2">
    <source>
        <dbReference type="EMBL" id="AKU14840.1"/>
    </source>
</evidence>
<name>A0A0K1JE26_9MICO</name>
<sequence>MPTKTTRTRKAAPKASIPRTAAYSAPTTEVAPDPHPLSDAELQLMAGDASTADAAADDAYAPEPTMQPPGTAVAAGYTAATAAAAITGQKVTALWAEQTNRNAQIHLQTAGWKKLGRQTDSGSTVLTLLAAHAQSSGIAPVAQEDPPGSIMSMYVW</sequence>
<protein>
    <submittedName>
        <fullName evidence="2">Uncharacterized protein</fullName>
    </submittedName>
</protein>
<dbReference type="RefSeq" id="WP_052589384.1">
    <property type="nucleotide sequence ID" value="NZ_CP011112.1"/>
</dbReference>
<organism evidence="2 3">
    <name type="scientific">Luteipulveratus mongoliensis</name>
    <dbReference type="NCBI Taxonomy" id="571913"/>
    <lineage>
        <taxon>Bacteria</taxon>
        <taxon>Bacillati</taxon>
        <taxon>Actinomycetota</taxon>
        <taxon>Actinomycetes</taxon>
        <taxon>Micrococcales</taxon>
        <taxon>Dermacoccaceae</taxon>
        <taxon>Luteipulveratus</taxon>
    </lineage>
</organism>
<dbReference type="STRING" id="571913.VV02_01425"/>
<reference evidence="2 3" key="1">
    <citation type="submission" date="2015-03" db="EMBL/GenBank/DDBJ databases">
        <title>Luteipulveratus halotolerans sp. nov., a novel actinobacterium (Dermacoccaceae) from Sarawak, Malaysia.</title>
        <authorList>
            <person name="Juboi H."/>
            <person name="Basik A."/>
            <person name="Shamsul S.S."/>
            <person name="Arnold P."/>
            <person name="Schmitt E.K."/>
            <person name="Sanglier J.-J."/>
            <person name="Yeo T."/>
        </authorList>
    </citation>
    <scope>NUCLEOTIDE SEQUENCE [LARGE SCALE GENOMIC DNA]</scope>
    <source>
        <strain evidence="2 3">MN07-A0370</strain>
    </source>
</reference>
<dbReference type="Proteomes" id="UP000066480">
    <property type="component" value="Chromosome"/>
</dbReference>
<proteinExistence type="predicted"/>
<dbReference type="AlphaFoldDB" id="A0A0K1JE26"/>
<evidence type="ECO:0000313" key="3">
    <source>
        <dbReference type="Proteomes" id="UP000066480"/>
    </source>
</evidence>
<evidence type="ECO:0000256" key="1">
    <source>
        <dbReference type="SAM" id="MobiDB-lite"/>
    </source>
</evidence>
<dbReference type="OrthoDB" id="5149512at2"/>
<dbReference type="EMBL" id="CP011112">
    <property type="protein sequence ID" value="AKU14840.1"/>
    <property type="molecule type" value="Genomic_DNA"/>
</dbReference>